<dbReference type="Proteomes" id="UP001591681">
    <property type="component" value="Unassembled WGS sequence"/>
</dbReference>
<keyword evidence="2 8" id="KW-0796">Tight junction</keyword>
<reference evidence="9 10" key="1">
    <citation type="submission" date="2024-09" db="EMBL/GenBank/DDBJ databases">
        <title>A chromosome-level genome assembly of Gray's grenadier anchovy, Coilia grayii.</title>
        <authorList>
            <person name="Fu Z."/>
        </authorList>
    </citation>
    <scope>NUCLEOTIDE SEQUENCE [LARGE SCALE GENOMIC DNA]</scope>
    <source>
        <strain evidence="9">G4</strain>
        <tissue evidence="9">Muscle</tissue>
    </source>
</reference>
<evidence type="ECO:0000256" key="7">
    <source>
        <dbReference type="ARBA" id="ARBA00023136"/>
    </source>
</evidence>
<evidence type="ECO:0000256" key="6">
    <source>
        <dbReference type="ARBA" id="ARBA00022989"/>
    </source>
</evidence>
<feature type="transmembrane region" description="Helical" evidence="8">
    <location>
        <begin position="119"/>
        <end position="140"/>
    </location>
</feature>
<protein>
    <recommendedName>
        <fullName evidence="8">Claudin</fullName>
    </recommendedName>
</protein>
<comment type="function">
    <text evidence="8">Claudins function as major constituents of the tight junction complexes that regulate the permeability of epithelia.</text>
</comment>
<dbReference type="EMBL" id="JBHFQA010000008">
    <property type="protein sequence ID" value="KAL2095233.1"/>
    <property type="molecule type" value="Genomic_DNA"/>
</dbReference>
<organism evidence="9 10">
    <name type="scientific">Coilia grayii</name>
    <name type="common">Gray's grenadier anchovy</name>
    <dbReference type="NCBI Taxonomy" id="363190"/>
    <lineage>
        <taxon>Eukaryota</taxon>
        <taxon>Metazoa</taxon>
        <taxon>Chordata</taxon>
        <taxon>Craniata</taxon>
        <taxon>Vertebrata</taxon>
        <taxon>Euteleostomi</taxon>
        <taxon>Actinopterygii</taxon>
        <taxon>Neopterygii</taxon>
        <taxon>Teleostei</taxon>
        <taxon>Clupei</taxon>
        <taxon>Clupeiformes</taxon>
        <taxon>Clupeoidei</taxon>
        <taxon>Engraulidae</taxon>
        <taxon>Coilinae</taxon>
        <taxon>Coilia</taxon>
    </lineage>
</organism>
<comment type="subcellular location">
    <subcellularLocation>
        <location evidence="8">Cell junction</location>
        <location evidence="8">Tight junction</location>
    </subcellularLocation>
    <subcellularLocation>
        <location evidence="8">Cell membrane</location>
        <topology evidence="8">Multi-pass membrane protein</topology>
    </subcellularLocation>
</comment>
<dbReference type="PANTHER" id="PTHR12002">
    <property type="entry name" value="CLAUDIN"/>
    <property type="match status" value="1"/>
</dbReference>
<sequence>MRDIVEVVALSLGFLSWVTVGISLQDQHWRESSGDGSVIITNAIYENLWTACATDSAGTYNCFDFQSMLALPGYIQVCRACMILAVVLGAFGITSTLFGMQCSKVADDNYILKGRMVAVGGFCFLLQGLSTMVAVSWYAYSITEEFFDDLYLGNKYEFGTGMYIGWGSAGLSLLSGSLLMCACNMESADNPMDLPSEPLTTTYKIGRSQSESTCSHYQINAYV</sequence>
<dbReference type="GO" id="GO:0005923">
    <property type="term" value="C:bicellular tight junction"/>
    <property type="evidence" value="ECO:0007669"/>
    <property type="project" value="UniProtKB-SubCell"/>
</dbReference>
<dbReference type="AlphaFoldDB" id="A0ABD1K7W9"/>
<evidence type="ECO:0000256" key="5">
    <source>
        <dbReference type="ARBA" id="ARBA00022949"/>
    </source>
</evidence>
<name>A0ABD1K7W9_9TELE</name>
<evidence type="ECO:0000313" key="10">
    <source>
        <dbReference type="Proteomes" id="UP001591681"/>
    </source>
</evidence>
<keyword evidence="7 8" id="KW-0472">Membrane</keyword>
<dbReference type="PROSITE" id="PS01346">
    <property type="entry name" value="CLAUDIN"/>
    <property type="match status" value="1"/>
</dbReference>
<keyword evidence="10" id="KW-1185">Reference proteome</keyword>
<gene>
    <name evidence="9" type="ORF">ACEWY4_009952</name>
</gene>
<keyword evidence="6 8" id="KW-1133">Transmembrane helix</keyword>
<keyword evidence="4 8" id="KW-0812">Transmembrane</keyword>
<evidence type="ECO:0000256" key="2">
    <source>
        <dbReference type="ARBA" id="ARBA00022427"/>
    </source>
</evidence>
<comment type="caution">
    <text evidence="9">The sequence shown here is derived from an EMBL/GenBank/DDBJ whole genome shotgun (WGS) entry which is preliminary data.</text>
</comment>
<feature type="transmembrane region" description="Helical" evidence="8">
    <location>
        <begin position="160"/>
        <end position="182"/>
    </location>
</feature>
<keyword evidence="3 8" id="KW-1003">Cell membrane</keyword>
<evidence type="ECO:0000256" key="1">
    <source>
        <dbReference type="ARBA" id="ARBA00008295"/>
    </source>
</evidence>
<dbReference type="Gene3D" id="1.20.140.150">
    <property type="match status" value="1"/>
</dbReference>
<keyword evidence="5 8" id="KW-0965">Cell junction</keyword>
<accession>A0ABD1K7W9</accession>
<dbReference type="InterPro" id="IPR017974">
    <property type="entry name" value="Claudin_CS"/>
</dbReference>
<evidence type="ECO:0000313" key="9">
    <source>
        <dbReference type="EMBL" id="KAL2095233.1"/>
    </source>
</evidence>
<evidence type="ECO:0000256" key="8">
    <source>
        <dbReference type="RuleBase" id="RU060637"/>
    </source>
</evidence>
<dbReference type="Pfam" id="PF00822">
    <property type="entry name" value="PMP22_Claudin"/>
    <property type="match status" value="1"/>
</dbReference>
<proteinExistence type="inferred from homology"/>
<evidence type="ECO:0000256" key="4">
    <source>
        <dbReference type="ARBA" id="ARBA00022692"/>
    </source>
</evidence>
<feature type="transmembrane region" description="Helical" evidence="8">
    <location>
        <begin position="74"/>
        <end position="98"/>
    </location>
</feature>
<dbReference type="InterPro" id="IPR006187">
    <property type="entry name" value="Claudin"/>
</dbReference>
<evidence type="ECO:0000256" key="3">
    <source>
        <dbReference type="ARBA" id="ARBA00022475"/>
    </source>
</evidence>
<feature type="transmembrane region" description="Helical" evidence="8">
    <location>
        <begin position="7"/>
        <end position="24"/>
    </location>
</feature>
<comment type="similarity">
    <text evidence="1 8">Belongs to the claudin family.</text>
</comment>
<dbReference type="InterPro" id="IPR004031">
    <property type="entry name" value="PMP22/EMP/MP20/Claudin"/>
</dbReference>
<dbReference type="PRINTS" id="PR01077">
    <property type="entry name" value="CLAUDIN"/>
</dbReference>
<dbReference type="GO" id="GO:0005886">
    <property type="term" value="C:plasma membrane"/>
    <property type="evidence" value="ECO:0007669"/>
    <property type="project" value="UniProtKB-SubCell"/>
</dbReference>